<sequence>MSETHATKGHQLGFSTITLITVSLIIGLGIFKTPAIIAANAGTESIFFAAWIIGGITALCGALTYAEIGARYPVMGGFYQIFNYGYHPVVGFTVNILVLIVNAANLGVVALIGADYLSDLLFGHPSGVLFNTSMATIAVGLFYGVNLLGLKTSAQTQNFMTVLKVGLILILISTVFAGVVIEPHGYEDQPVQTFTGNNTVLLLLLSLIAVSFTYGGYQQTLNFGAEAKPGPALHKGIIAGTLLAIFLYLAINYAYVQVIGFEKMRNATAIGSLLFEAWFGKTGGKIFDLAMFLSVLTYVNIILMSNPRVMCAMSEDGVLPKIFSRRHPRTGALVPGLTVYAILTIIITLIGKQIDQILSFTMFLDSIGMCTSAATLFILRSRGEGDARVTGNLAKFTPYLAAFFVLSYAMVAVAVVIQKPGAAGIGMGLLVALGAIYFLVVKKR</sequence>
<dbReference type="Gene3D" id="1.20.1740.10">
    <property type="entry name" value="Amino acid/polyamine transporter I"/>
    <property type="match status" value="1"/>
</dbReference>
<feature type="transmembrane region" description="Helical" evidence="5">
    <location>
        <begin position="237"/>
        <end position="256"/>
    </location>
</feature>
<evidence type="ECO:0000256" key="5">
    <source>
        <dbReference type="SAM" id="Phobius"/>
    </source>
</evidence>
<feature type="transmembrane region" description="Helical" evidence="5">
    <location>
        <begin position="399"/>
        <end position="417"/>
    </location>
</feature>
<feature type="transmembrane region" description="Helical" evidence="5">
    <location>
        <begin position="200"/>
        <end position="217"/>
    </location>
</feature>
<dbReference type="EMBL" id="CP002691">
    <property type="protein sequence ID" value="AEE50404.1"/>
    <property type="molecule type" value="Genomic_DNA"/>
</dbReference>
<dbReference type="RefSeq" id="WP_013764953.1">
    <property type="nucleotide sequence ID" value="NC_015510.1"/>
</dbReference>
<evidence type="ECO:0000313" key="7">
    <source>
        <dbReference type="Proteomes" id="UP000008461"/>
    </source>
</evidence>
<accession>F4KYJ8</accession>
<evidence type="ECO:0000256" key="3">
    <source>
        <dbReference type="ARBA" id="ARBA00022989"/>
    </source>
</evidence>
<keyword evidence="2 5" id="KW-0812">Transmembrane</keyword>
<evidence type="ECO:0000256" key="4">
    <source>
        <dbReference type="ARBA" id="ARBA00023136"/>
    </source>
</evidence>
<reference evidence="6 7" key="1">
    <citation type="journal article" date="2011" name="Stand. Genomic Sci.">
        <title>Complete genome sequence of Haliscomenobacter hydrossis type strain (O).</title>
        <authorList>
            <consortium name="US DOE Joint Genome Institute (JGI-PGF)"/>
            <person name="Daligault H."/>
            <person name="Lapidus A."/>
            <person name="Zeytun A."/>
            <person name="Nolan M."/>
            <person name="Lucas S."/>
            <person name="Del Rio T.G."/>
            <person name="Tice H."/>
            <person name="Cheng J.F."/>
            <person name="Tapia R."/>
            <person name="Han C."/>
            <person name="Goodwin L."/>
            <person name="Pitluck S."/>
            <person name="Liolios K."/>
            <person name="Pagani I."/>
            <person name="Ivanova N."/>
            <person name="Huntemann M."/>
            <person name="Mavromatis K."/>
            <person name="Mikhailova N."/>
            <person name="Pati A."/>
            <person name="Chen A."/>
            <person name="Palaniappan K."/>
            <person name="Land M."/>
            <person name="Hauser L."/>
            <person name="Brambilla E.M."/>
            <person name="Rohde M."/>
            <person name="Verbarg S."/>
            <person name="Goker M."/>
            <person name="Bristow J."/>
            <person name="Eisen J.A."/>
            <person name="Markowitz V."/>
            <person name="Hugenholtz P."/>
            <person name="Kyrpides N.C."/>
            <person name="Klenk H.P."/>
            <person name="Woyke T."/>
        </authorList>
    </citation>
    <scope>NUCLEOTIDE SEQUENCE [LARGE SCALE GENOMIC DNA]</scope>
    <source>
        <strain evidence="7">ATCC 27775 / DSM 1100 / LMG 10767 / O</strain>
    </source>
</reference>
<feature type="transmembrane region" description="Helical" evidence="5">
    <location>
        <begin position="423"/>
        <end position="441"/>
    </location>
</feature>
<dbReference type="HOGENOM" id="CLU_007946_3_4_10"/>
<dbReference type="GO" id="GO:0016020">
    <property type="term" value="C:membrane"/>
    <property type="evidence" value="ECO:0007669"/>
    <property type="project" value="UniProtKB-SubCell"/>
</dbReference>
<name>F4KYJ8_HALH1</name>
<keyword evidence="7" id="KW-1185">Reference proteome</keyword>
<feature type="transmembrane region" description="Helical" evidence="5">
    <location>
        <begin position="12"/>
        <end position="31"/>
    </location>
</feature>
<dbReference type="InterPro" id="IPR002293">
    <property type="entry name" value="AA/rel_permease1"/>
</dbReference>
<feature type="transmembrane region" description="Helical" evidence="5">
    <location>
        <begin position="89"/>
        <end position="112"/>
    </location>
</feature>
<feature type="transmembrane region" description="Helical" evidence="5">
    <location>
        <begin position="162"/>
        <end position="180"/>
    </location>
</feature>
<dbReference type="PANTHER" id="PTHR11785:SF512">
    <property type="entry name" value="SOBREMESA, ISOFORM B"/>
    <property type="match status" value="1"/>
</dbReference>
<dbReference type="Pfam" id="PF13520">
    <property type="entry name" value="AA_permease_2"/>
    <property type="match status" value="1"/>
</dbReference>
<feature type="transmembrane region" description="Helical" evidence="5">
    <location>
        <begin position="331"/>
        <end position="351"/>
    </location>
</feature>
<keyword evidence="3 5" id="KW-1133">Transmembrane helix</keyword>
<dbReference type="GO" id="GO:0015179">
    <property type="term" value="F:L-amino acid transmembrane transporter activity"/>
    <property type="evidence" value="ECO:0007669"/>
    <property type="project" value="TreeGrafter"/>
</dbReference>
<dbReference type="OrthoDB" id="9806937at2"/>
<dbReference type="KEGG" id="hhy:Halhy_2531"/>
<comment type="subcellular location">
    <subcellularLocation>
        <location evidence="1">Membrane</location>
        <topology evidence="1">Multi-pass membrane protein</topology>
    </subcellularLocation>
</comment>
<evidence type="ECO:0000313" key="6">
    <source>
        <dbReference type="EMBL" id="AEE50404.1"/>
    </source>
</evidence>
<dbReference type="Proteomes" id="UP000008461">
    <property type="component" value="Chromosome"/>
</dbReference>
<feature type="transmembrane region" description="Helical" evidence="5">
    <location>
        <begin position="132"/>
        <end position="150"/>
    </location>
</feature>
<dbReference type="PIRSF" id="PIRSF006060">
    <property type="entry name" value="AA_transporter"/>
    <property type="match status" value="1"/>
</dbReference>
<organism evidence="6 7">
    <name type="scientific">Haliscomenobacter hydrossis (strain ATCC 27775 / DSM 1100 / LMG 10767 / O)</name>
    <dbReference type="NCBI Taxonomy" id="760192"/>
    <lineage>
        <taxon>Bacteria</taxon>
        <taxon>Pseudomonadati</taxon>
        <taxon>Bacteroidota</taxon>
        <taxon>Saprospiria</taxon>
        <taxon>Saprospirales</taxon>
        <taxon>Haliscomenobacteraceae</taxon>
        <taxon>Haliscomenobacter</taxon>
    </lineage>
</organism>
<protein>
    <submittedName>
        <fullName evidence="6">Amino acid permease-associated region</fullName>
    </submittedName>
</protein>
<keyword evidence="4 5" id="KW-0472">Membrane</keyword>
<evidence type="ECO:0000256" key="2">
    <source>
        <dbReference type="ARBA" id="ARBA00022692"/>
    </source>
</evidence>
<reference key="2">
    <citation type="submission" date="2011-04" db="EMBL/GenBank/DDBJ databases">
        <title>Complete sequence of chromosome of Haliscomenobacter hydrossis DSM 1100.</title>
        <authorList>
            <consortium name="US DOE Joint Genome Institute (JGI-PGF)"/>
            <person name="Lucas S."/>
            <person name="Han J."/>
            <person name="Lapidus A."/>
            <person name="Bruce D."/>
            <person name="Goodwin L."/>
            <person name="Pitluck S."/>
            <person name="Peters L."/>
            <person name="Kyrpides N."/>
            <person name="Mavromatis K."/>
            <person name="Ivanova N."/>
            <person name="Ovchinnikova G."/>
            <person name="Pagani I."/>
            <person name="Daligault H."/>
            <person name="Detter J.C."/>
            <person name="Han C."/>
            <person name="Land M."/>
            <person name="Hauser L."/>
            <person name="Markowitz V."/>
            <person name="Cheng J.-F."/>
            <person name="Hugenholtz P."/>
            <person name="Woyke T."/>
            <person name="Wu D."/>
            <person name="Verbarg S."/>
            <person name="Frueling A."/>
            <person name="Brambilla E."/>
            <person name="Klenk H.-P."/>
            <person name="Eisen J.A."/>
        </authorList>
    </citation>
    <scope>NUCLEOTIDE SEQUENCE</scope>
    <source>
        <strain>DSM 1100</strain>
    </source>
</reference>
<dbReference type="STRING" id="760192.Halhy_2531"/>
<dbReference type="InterPro" id="IPR050598">
    <property type="entry name" value="AminoAcid_Transporter"/>
</dbReference>
<dbReference type="eggNOG" id="COG0531">
    <property type="taxonomic scope" value="Bacteria"/>
</dbReference>
<evidence type="ECO:0000256" key="1">
    <source>
        <dbReference type="ARBA" id="ARBA00004141"/>
    </source>
</evidence>
<feature type="transmembrane region" description="Helical" evidence="5">
    <location>
        <begin position="357"/>
        <end position="379"/>
    </location>
</feature>
<feature type="transmembrane region" description="Helical" evidence="5">
    <location>
        <begin position="286"/>
        <end position="303"/>
    </location>
</feature>
<dbReference type="AlphaFoldDB" id="F4KYJ8"/>
<proteinExistence type="predicted"/>
<feature type="transmembrane region" description="Helical" evidence="5">
    <location>
        <begin position="46"/>
        <end position="68"/>
    </location>
</feature>
<gene>
    <name evidence="6" type="ordered locus">Halhy_2531</name>
</gene>
<dbReference type="PANTHER" id="PTHR11785">
    <property type="entry name" value="AMINO ACID TRANSPORTER"/>
    <property type="match status" value="1"/>
</dbReference>